<dbReference type="PROSITE" id="PS51257">
    <property type="entry name" value="PROKAR_LIPOPROTEIN"/>
    <property type="match status" value="1"/>
</dbReference>
<protein>
    <recommendedName>
        <fullName evidence="4">Lipoprotein</fullName>
    </recommendedName>
</protein>
<evidence type="ECO:0000313" key="3">
    <source>
        <dbReference type="Proteomes" id="UP000886758"/>
    </source>
</evidence>
<sequence length="246" mass="28103">MKKINGLLIVVLLFLFCGCTQAIPEGPIKDFVDLFSFEEAYEETKTAEGTITQTYYEQEQAIGSVRTRFCLDQSTKEKYYYQSTDASGTFLGDGGDQYLYENQQILTYLESDGSVFAQQKCDDRVEMLSYNDEDVTTSIKNFFYLELEAGYHSGGLYYGDYILANAGRYYPCFSLSEDKQTLIYQVNTAANDEDGYEIVTMHYFEVNTNGMVLKLSSKSINWEKQTAMETIIECCYNGVISRLEQL</sequence>
<evidence type="ECO:0008006" key="4">
    <source>
        <dbReference type="Google" id="ProtNLM"/>
    </source>
</evidence>
<feature type="chain" id="PRO_5038359373" description="Lipoprotein" evidence="1">
    <location>
        <begin position="23"/>
        <end position="246"/>
    </location>
</feature>
<gene>
    <name evidence="2" type="ORF">IAD46_03415</name>
</gene>
<comment type="caution">
    <text evidence="2">The sequence shown here is derived from an EMBL/GenBank/DDBJ whole genome shotgun (WGS) entry which is preliminary data.</text>
</comment>
<name>A0A9D1KJ01_9MOLU</name>
<dbReference type="Proteomes" id="UP000886758">
    <property type="component" value="Unassembled WGS sequence"/>
</dbReference>
<accession>A0A9D1KJ01</accession>
<feature type="signal peptide" evidence="1">
    <location>
        <begin position="1"/>
        <end position="22"/>
    </location>
</feature>
<evidence type="ECO:0000313" key="2">
    <source>
        <dbReference type="EMBL" id="HIT50056.1"/>
    </source>
</evidence>
<proteinExistence type="predicted"/>
<reference evidence="2" key="2">
    <citation type="journal article" date="2021" name="PeerJ">
        <title>Extensive microbial diversity within the chicken gut microbiome revealed by metagenomics and culture.</title>
        <authorList>
            <person name="Gilroy R."/>
            <person name="Ravi A."/>
            <person name="Getino M."/>
            <person name="Pursley I."/>
            <person name="Horton D.L."/>
            <person name="Alikhan N.F."/>
            <person name="Baker D."/>
            <person name="Gharbi K."/>
            <person name="Hall N."/>
            <person name="Watson M."/>
            <person name="Adriaenssens E.M."/>
            <person name="Foster-Nyarko E."/>
            <person name="Jarju S."/>
            <person name="Secka A."/>
            <person name="Antonio M."/>
            <person name="Oren A."/>
            <person name="Chaudhuri R.R."/>
            <person name="La Ragione R."/>
            <person name="Hildebrand F."/>
            <person name="Pallen M.J."/>
        </authorList>
    </citation>
    <scope>NUCLEOTIDE SEQUENCE</scope>
    <source>
        <strain evidence="2">ChiW17-6978</strain>
    </source>
</reference>
<reference evidence="2" key="1">
    <citation type="submission" date="2020-10" db="EMBL/GenBank/DDBJ databases">
        <authorList>
            <person name="Gilroy R."/>
        </authorList>
    </citation>
    <scope>NUCLEOTIDE SEQUENCE</scope>
    <source>
        <strain evidence="2">ChiW17-6978</strain>
    </source>
</reference>
<organism evidence="2 3">
    <name type="scientific">Candidatus Pelethenecus faecipullorum</name>
    <dbReference type="NCBI Taxonomy" id="2840900"/>
    <lineage>
        <taxon>Bacteria</taxon>
        <taxon>Bacillati</taxon>
        <taxon>Mycoplasmatota</taxon>
        <taxon>Mollicutes</taxon>
        <taxon>Candidatus Pelethenecus</taxon>
    </lineage>
</organism>
<evidence type="ECO:0000256" key="1">
    <source>
        <dbReference type="SAM" id="SignalP"/>
    </source>
</evidence>
<keyword evidence="1" id="KW-0732">Signal</keyword>
<dbReference type="AlphaFoldDB" id="A0A9D1KJ01"/>
<dbReference type="EMBL" id="DVLF01000107">
    <property type="protein sequence ID" value="HIT50056.1"/>
    <property type="molecule type" value="Genomic_DNA"/>
</dbReference>